<evidence type="ECO:0000256" key="1">
    <source>
        <dbReference type="SAM" id="SignalP"/>
    </source>
</evidence>
<dbReference type="AlphaFoldDB" id="A0A9D9GYX7"/>
<feature type="chain" id="PRO_5039704825" evidence="1">
    <location>
        <begin position="25"/>
        <end position="715"/>
    </location>
</feature>
<sequence>MRITLKKTYILTILFCAFHTAAQAQEKVSLPETDTTAVVQTDTLAAAVDSLYAPADSVDIFAKPQLSKREMKRAVRDSIWAYKDSLIRATPRLLNTYFFKHEVTNQRMFVWNTDGYFNNPSVINPDTTYNDNFHELPYLKDDAGAVYLGVAGSAMLPFNYFRREEVEIFPVASLYEPYTCSITSMPFYNVKTPYTELGYWGTLFANKQKEETNIKFMHTQNFTPAFNFNILYKRYGSNGMLENEETDNRTFALTANYLGERYIAQAGYIFNRVKREENGGVADLGMVMDTIVDMRTVPVRLADASSKYKKNTIFLTQSYGIPIRFRKGDTTAVGEGTMAYIGHTGEYSVYTRSYLDAIAMTDTVARDFYNNRFYLNPTSTADSIRVMNLENRLFIKLQPWAREAIVSGIEGGAGYQHLSYYKFSPEMYMSGNKNVTDNNLYLYFGANGSLKQYFQWEGFGKYYIAGYNQNDFSIGGTIRLSFYPIKRGIHLTGKINVSQQRPSFFYNNYYSNHYIWNNNFNKTTKTRVEGRLTIPAYKLEAFFGYSLLNNNIYLDTLGNAVQNTESMSVMTAWLRKDFRLWKFNLENKILFQLSSKQEVIPLPKLALNLRYYLEFNLVKNVLDAQIGADATFNTDYYGQAYSPALGLFYNQREEEIGGTPYIDLFINLQWKRAAIFVKLVNIAQDWPDSDYFSANRYVRPQTALKFGVYWPFYLR</sequence>
<dbReference type="EMBL" id="JADINB010000089">
    <property type="protein sequence ID" value="MBO8429083.1"/>
    <property type="molecule type" value="Genomic_DNA"/>
</dbReference>
<dbReference type="Proteomes" id="UP000823635">
    <property type="component" value="Unassembled WGS sequence"/>
</dbReference>
<proteinExistence type="predicted"/>
<evidence type="ECO:0000313" key="2">
    <source>
        <dbReference type="EMBL" id="MBO8429083.1"/>
    </source>
</evidence>
<comment type="caution">
    <text evidence="2">The sequence shown here is derived from an EMBL/GenBank/DDBJ whole genome shotgun (WGS) entry which is preliminary data.</text>
</comment>
<reference evidence="2" key="1">
    <citation type="submission" date="2020-10" db="EMBL/GenBank/DDBJ databases">
        <authorList>
            <person name="Gilroy R."/>
        </authorList>
    </citation>
    <scope>NUCLEOTIDE SEQUENCE</scope>
    <source>
        <strain evidence="2">15467</strain>
    </source>
</reference>
<reference evidence="2" key="2">
    <citation type="journal article" date="2021" name="PeerJ">
        <title>Extensive microbial diversity within the chicken gut microbiome revealed by metagenomics and culture.</title>
        <authorList>
            <person name="Gilroy R."/>
            <person name="Ravi A."/>
            <person name="Getino M."/>
            <person name="Pursley I."/>
            <person name="Horton D.L."/>
            <person name="Alikhan N.F."/>
            <person name="Baker D."/>
            <person name="Gharbi K."/>
            <person name="Hall N."/>
            <person name="Watson M."/>
            <person name="Adriaenssens E.M."/>
            <person name="Foster-Nyarko E."/>
            <person name="Jarju S."/>
            <person name="Secka A."/>
            <person name="Antonio M."/>
            <person name="Oren A."/>
            <person name="Chaudhuri R.R."/>
            <person name="La Ragione R."/>
            <person name="Hildebrand F."/>
            <person name="Pallen M.J."/>
        </authorList>
    </citation>
    <scope>NUCLEOTIDE SEQUENCE</scope>
    <source>
        <strain evidence="2">15467</strain>
    </source>
</reference>
<name>A0A9D9GYX7_9BACT</name>
<keyword evidence="1" id="KW-0732">Signal</keyword>
<accession>A0A9D9GYX7</accession>
<evidence type="ECO:0000313" key="3">
    <source>
        <dbReference type="Proteomes" id="UP000823635"/>
    </source>
</evidence>
<organism evidence="2 3">
    <name type="scientific">Candidatus Egerieousia excrementavium</name>
    <dbReference type="NCBI Taxonomy" id="2840778"/>
    <lineage>
        <taxon>Bacteria</taxon>
        <taxon>Pseudomonadati</taxon>
        <taxon>Bacteroidota</taxon>
        <taxon>Bacteroidia</taxon>
        <taxon>Bacteroidales</taxon>
        <taxon>Candidatus Egerieousia</taxon>
    </lineage>
</organism>
<dbReference type="InterPro" id="IPR025631">
    <property type="entry name" value="Porin_10"/>
</dbReference>
<dbReference type="Pfam" id="PF14121">
    <property type="entry name" value="Porin_10"/>
    <property type="match status" value="1"/>
</dbReference>
<feature type="signal peptide" evidence="1">
    <location>
        <begin position="1"/>
        <end position="24"/>
    </location>
</feature>
<gene>
    <name evidence="2" type="ORF">IAC68_04015</name>
</gene>
<protein>
    <submittedName>
        <fullName evidence="2">Porin</fullName>
    </submittedName>
</protein>